<sequence>FEAYMVAMSAIWSAKVNTLQRERRNFLHTLSQGIDSEAGEITLRELVESFHLRGMQPLSDPTFGLTVAVPRGTEDATVYFRFDRDNSTSVANPDVMGQRVGVYTMNVQISWGGTSRSIESAMTAATLYRELTEMAAEVVSTMSRVSIIWKRGF</sequence>
<reference evidence="1" key="1">
    <citation type="submission" date="2020-05" db="EMBL/GenBank/DDBJ databases">
        <authorList>
            <person name="Chiriac C."/>
            <person name="Salcher M."/>
            <person name="Ghai R."/>
            <person name="Kavagutti S V."/>
        </authorList>
    </citation>
    <scope>NUCLEOTIDE SEQUENCE</scope>
</reference>
<feature type="non-terminal residue" evidence="1">
    <location>
        <position position="1"/>
    </location>
</feature>
<dbReference type="EMBL" id="LR797148">
    <property type="protein sequence ID" value="CAB4190709.1"/>
    <property type="molecule type" value="Genomic_DNA"/>
</dbReference>
<name>A0A6J5R1G2_9CAUD</name>
<protein>
    <submittedName>
        <fullName evidence="1">Uncharacterized protein</fullName>
    </submittedName>
</protein>
<organism evidence="1">
    <name type="scientific">uncultured Caudovirales phage</name>
    <dbReference type="NCBI Taxonomy" id="2100421"/>
    <lineage>
        <taxon>Viruses</taxon>
        <taxon>Duplodnaviria</taxon>
        <taxon>Heunggongvirae</taxon>
        <taxon>Uroviricota</taxon>
        <taxon>Caudoviricetes</taxon>
        <taxon>Peduoviridae</taxon>
        <taxon>Maltschvirus</taxon>
        <taxon>Maltschvirus maltsch</taxon>
    </lineage>
</organism>
<accession>A0A6J5R1G2</accession>
<proteinExistence type="predicted"/>
<gene>
    <name evidence="1" type="ORF">UFOVP1196_94</name>
</gene>
<evidence type="ECO:0000313" key="1">
    <source>
        <dbReference type="EMBL" id="CAB4190709.1"/>
    </source>
</evidence>